<sequence length="210" mass="23170">MTVNASSPSGSDSKQDAVFKRLLQQYTRKIEDLQQTKQVLKGKKKFPEGNASIMDIAYTLLGDLIDECALDVCYSVHKEYKLASTVCQLCQNKCRDYLFIPSRPGYDVWGNDPTANTQETFCCVNCKRYLPAARYSTHLEKCLGFASRSSNRVAGRKTGLSAEPGRGSSPYTPASNQEVSDAGNESSATDKKRKSTKESPAKGTKKKKDV</sequence>
<dbReference type="GO" id="GO:0006357">
    <property type="term" value="P:regulation of transcription by RNA polymerase II"/>
    <property type="evidence" value="ECO:0007669"/>
    <property type="project" value="TreeGrafter"/>
</dbReference>
<keyword evidence="3" id="KW-0863">Zinc-finger</keyword>
<dbReference type="PANTHER" id="PTHR46367:SF1">
    <property type="entry name" value="ATAXIN-7-LIKE PROTEIN 3"/>
    <property type="match status" value="1"/>
</dbReference>
<protein>
    <recommendedName>
        <fullName evidence="10">SAGA-associated factor 11</fullName>
    </recommendedName>
</protein>
<evidence type="ECO:0000256" key="2">
    <source>
        <dbReference type="ARBA" id="ARBA00022723"/>
    </source>
</evidence>
<accession>A0A1Y1ZC62</accession>
<feature type="compositionally biased region" description="Polar residues" evidence="11">
    <location>
        <begin position="169"/>
        <end position="187"/>
    </location>
</feature>
<evidence type="ECO:0000256" key="7">
    <source>
        <dbReference type="ARBA" id="ARBA00023159"/>
    </source>
</evidence>
<evidence type="ECO:0000256" key="1">
    <source>
        <dbReference type="ARBA" id="ARBA00004123"/>
    </source>
</evidence>
<evidence type="ECO:0000256" key="11">
    <source>
        <dbReference type="SAM" id="MobiDB-lite"/>
    </source>
</evidence>
<dbReference type="GO" id="GO:0071819">
    <property type="term" value="C:DUBm complex"/>
    <property type="evidence" value="ECO:0007669"/>
    <property type="project" value="TreeGrafter"/>
</dbReference>
<evidence type="ECO:0000313" key="13">
    <source>
        <dbReference type="Proteomes" id="UP000193498"/>
    </source>
</evidence>
<keyword evidence="8" id="KW-0804">Transcription</keyword>
<keyword evidence="5" id="KW-0156">Chromatin regulator</keyword>
<comment type="subcellular location">
    <subcellularLocation>
        <location evidence="1 10">Nucleus</location>
    </subcellularLocation>
</comment>
<evidence type="ECO:0000256" key="5">
    <source>
        <dbReference type="ARBA" id="ARBA00022853"/>
    </source>
</evidence>
<dbReference type="STRING" id="1314790.A0A1Y1ZC62"/>
<dbReference type="PANTHER" id="PTHR46367">
    <property type="entry name" value="ATAXIN-7-LIKE PROTEIN 3"/>
    <property type="match status" value="1"/>
</dbReference>
<dbReference type="GO" id="GO:0006325">
    <property type="term" value="P:chromatin organization"/>
    <property type="evidence" value="ECO:0007669"/>
    <property type="project" value="UniProtKB-KW"/>
</dbReference>
<dbReference type="GO" id="GO:0008270">
    <property type="term" value="F:zinc ion binding"/>
    <property type="evidence" value="ECO:0007669"/>
    <property type="project" value="UniProtKB-KW"/>
</dbReference>
<dbReference type="InParanoid" id="A0A1Y1ZC62"/>
<dbReference type="InterPro" id="IPR013246">
    <property type="entry name" value="SAGA_su_Sgf11"/>
</dbReference>
<dbReference type="Proteomes" id="UP000193498">
    <property type="component" value="Unassembled WGS sequence"/>
</dbReference>
<comment type="similarity">
    <text evidence="10">Belongs to the SGF11 family.</text>
</comment>
<dbReference type="InterPro" id="IPR051078">
    <property type="entry name" value="SGF11"/>
</dbReference>
<comment type="caution">
    <text evidence="12">The sequence shown here is derived from an EMBL/GenBank/DDBJ whole genome shotgun (WGS) entry which is preliminary data.</text>
</comment>
<keyword evidence="6" id="KW-0805">Transcription regulation</keyword>
<evidence type="ECO:0000256" key="9">
    <source>
        <dbReference type="ARBA" id="ARBA00023242"/>
    </source>
</evidence>
<evidence type="ECO:0000256" key="4">
    <source>
        <dbReference type="ARBA" id="ARBA00022833"/>
    </source>
</evidence>
<dbReference type="OrthoDB" id="21557at2759"/>
<keyword evidence="4" id="KW-0862">Zinc</keyword>
<evidence type="ECO:0000256" key="6">
    <source>
        <dbReference type="ARBA" id="ARBA00023015"/>
    </source>
</evidence>
<reference evidence="12 13" key="1">
    <citation type="submission" date="2016-07" db="EMBL/GenBank/DDBJ databases">
        <title>Pervasive Adenine N6-methylation of Active Genes in Fungi.</title>
        <authorList>
            <consortium name="DOE Joint Genome Institute"/>
            <person name="Mondo S.J."/>
            <person name="Dannebaum R.O."/>
            <person name="Kuo R.C."/>
            <person name="Labutti K."/>
            <person name="Haridas S."/>
            <person name="Kuo A."/>
            <person name="Salamov A."/>
            <person name="Ahrendt S.R."/>
            <person name="Lipzen A."/>
            <person name="Sullivan W."/>
            <person name="Andreopoulos W.B."/>
            <person name="Clum A."/>
            <person name="Lindquist E."/>
            <person name="Daum C."/>
            <person name="Ramamoorthy G.K."/>
            <person name="Gryganskyi A."/>
            <person name="Culley D."/>
            <person name="Magnuson J.K."/>
            <person name="James T.Y."/>
            <person name="O'Malley M.A."/>
            <person name="Stajich J.E."/>
            <person name="Spatafora J.W."/>
            <person name="Visel A."/>
            <person name="Grigoriev I.V."/>
        </authorList>
    </citation>
    <scope>NUCLEOTIDE SEQUENCE [LARGE SCALE GENOMIC DNA]</scope>
    <source>
        <strain evidence="12 13">CBS 931.73</strain>
    </source>
</reference>
<proteinExistence type="inferred from homology"/>
<keyword evidence="9" id="KW-0539">Nucleus</keyword>
<keyword evidence="13" id="KW-1185">Reference proteome</keyword>
<evidence type="ECO:0000256" key="10">
    <source>
        <dbReference type="RuleBase" id="RU261113"/>
    </source>
</evidence>
<feature type="region of interest" description="Disordered" evidence="11">
    <location>
        <begin position="154"/>
        <end position="210"/>
    </location>
</feature>
<evidence type="ECO:0000313" key="12">
    <source>
        <dbReference type="EMBL" id="ORY07860.1"/>
    </source>
</evidence>
<organism evidence="12 13">
    <name type="scientific">Basidiobolus meristosporus CBS 931.73</name>
    <dbReference type="NCBI Taxonomy" id="1314790"/>
    <lineage>
        <taxon>Eukaryota</taxon>
        <taxon>Fungi</taxon>
        <taxon>Fungi incertae sedis</taxon>
        <taxon>Zoopagomycota</taxon>
        <taxon>Entomophthoromycotina</taxon>
        <taxon>Basidiobolomycetes</taxon>
        <taxon>Basidiobolales</taxon>
        <taxon>Basidiobolaceae</taxon>
        <taxon>Basidiobolus</taxon>
    </lineage>
</organism>
<dbReference type="Pfam" id="PF08209">
    <property type="entry name" value="Sgf11"/>
    <property type="match status" value="1"/>
</dbReference>
<name>A0A1Y1ZC62_9FUNG</name>
<gene>
    <name evidence="12" type="ORF">K493DRAFT_332602</name>
</gene>
<dbReference type="GO" id="GO:0003713">
    <property type="term" value="F:transcription coactivator activity"/>
    <property type="evidence" value="ECO:0007669"/>
    <property type="project" value="TreeGrafter"/>
</dbReference>
<evidence type="ECO:0000256" key="8">
    <source>
        <dbReference type="ARBA" id="ARBA00023163"/>
    </source>
</evidence>
<keyword evidence="2" id="KW-0479">Metal-binding</keyword>
<dbReference type="EMBL" id="MCFE01000005">
    <property type="protein sequence ID" value="ORY07860.1"/>
    <property type="molecule type" value="Genomic_DNA"/>
</dbReference>
<evidence type="ECO:0000256" key="3">
    <source>
        <dbReference type="ARBA" id="ARBA00022771"/>
    </source>
</evidence>
<dbReference type="AlphaFoldDB" id="A0A1Y1ZC62"/>
<keyword evidence="7 10" id="KW-0010">Activator</keyword>
<dbReference type="GO" id="GO:0000124">
    <property type="term" value="C:SAGA complex"/>
    <property type="evidence" value="ECO:0007669"/>
    <property type="project" value="TreeGrafter"/>
</dbReference>